<dbReference type="EMBL" id="CCND01000008">
    <property type="protein sequence ID" value="CDX53227.1"/>
    <property type="molecule type" value="Genomic_DNA"/>
</dbReference>
<feature type="compositionally biased region" description="Basic and acidic residues" evidence="1">
    <location>
        <begin position="40"/>
        <end position="51"/>
    </location>
</feature>
<accession>A0A0K2VTW2</accession>
<feature type="region of interest" description="Disordered" evidence="1">
    <location>
        <begin position="40"/>
        <end position="64"/>
    </location>
</feature>
<proteinExistence type="predicted"/>
<evidence type="ECO:0000313" key="2">
    <source>
        <dbReference type="EMBL" id="CDX53227.1"/>
    </source>
</evidence>
<dbReference type="AlphaFoldDB" id="A0A0K2VTW2"/>
<gene>
    <name evidence="2" type="ORF">MPL1032_160246</name>
</gene>
<sequence length="64" mass="7422">MDRFIALANIVHFQDLLARESDPEKRRIIEDLLARERQKLEIAEHQADTKSEPNAPSKPDDRIA</sequence>
<dbReference type="Proteomes" id="UP000182888">
    <property type="component" value="Unassembled WGS sequence"/>
</dbReference>
<name>A0A0K2VTW2_MESPL</name>
<reference evidence="3" key="1">
    <citation type="submission" date="2014-08" db="EMBL/GenBank/DDBJ databases">
        <authorList>
            <person name="Edwards T."/>
        </authorList>
    </citation>
    <scope>NUCLEOTIDE SEQUENCE [LARGE SCALE GENOMIC DNA]</scope>
</reference>
<evidence type="ECO:0000313" key="3">
    <source>
        <dbReference type="Proteomes" id="UP000182888"/>
    </source>
</evidence>
<protein>
    <submittedName>
        <fullName evidence="2">Uncharacterized protein</fullName>
    </submittedName>
</protein>
<evidence type="ECO:0000256" key="1">
    <source>
        <dbReference type="SAM" id="MobiDB-lite"/>
    </source>
</evidence>
<organism evidence="2 3">
    <name type="scientific">Mesorhizobium plurifarium</name>
    <dbReference type="NCBI Taxonomy" id="69974"/>
    <lineage>
        <taxon>Bacteria</taxon>
        <taxon>Pseudomonadati</taxon>
        <taxon>Pseudomonadota</taxon>
        <taxon>Alphaproteobacteria</taxon>
        <taxon>Hyphomicrobiales</taxon>
        <taxon>Phyllobacteriaceae</taxon>
        <taxon>Mesorhizobium</taxon>
    </lineage>
</organism>